<dbReference type="OrthoDB" id="193905at2759"/>
<reference evidence="9 10" key="1">
    <citation type="submission" date="2020-08" db="EMBL/GenBank/DDBJ databases">
        <authorList>
            <person name="Hejnol A."/>
        </authorList>
    </citation>
    <scope>NUCLEOTIDE SEQUENCE [LARGE SCALE GENOMIC DNA]</scope>
</reference>
<feature type="transmembrane region" description="Helical" evidence="7">
    <location>
        <begin position="251"/>
        <end position="274"/>
    </location>
</feature>
<evidence type="ECO:0000313" key="9">
    <source>
        <dbReference type="EMBL" id="CAD5123515.1"/>
    </source>
</evidence>
<dbReference type="InterPro" id="IPR000731">
    <property type="entry name" value="SSD"/>
</dbReference>
<evidence type="ECO:0000256" key="1">
    <source>
        <dbReference type="ARBA" id="ARBA00004141"/>
    </source>
</evidence>
<comment type="caution">
    <text evidence="9">The sequence shown here is derived from an EMBL/GenBank/DDBJ whole genome shotgun (WGS) entry which is preliminary data.</text>
</comment>
<organism evidence="9 10">
    <name type="scientific">Dimorphilus gyrociliatus</name>
    <dbReference type="NCBI Taxonomy" id="2664684"/>
    <lineage>
        <taxon>Eukaryota</taxon>
        <taxon>Metazoa</taxon>
        <taxon>Spiralia</taxon>
        <taxon>Lophotrochozoa</taxon>
        <taxon>Annelida</taxon>
        <taxon>Polychaeta</taxon>
        <taxon>Polychaeta incertae sedis</taxon>
        <taxon>Dinophilidae</taxon>
        <taxon>Dimorphilus</taxon>
    </lineage>
</organism>
<keyword evidence="10" id="KW-1185">Reference proteome</keyword>
<comment type="subcellular location">
    <subcellularLocation>
        <location evidence="1">Membrane</location>
        <topology evidence="1">Multi-pass membrane protein</topology>
    </subcellularLocation>
</comment>
<dbReference type="GO" id="GO:0007224">
    <property type="term" value="P:smoothened signaling pathway"/>
    <property type="evidence" value="ECO:0007669"/>
    <property type="project" value="TreeGrafter"/>
</dbReference>
<evidence type="ECO:0000259" key="8">
    <source>
        <dbReference type="PROSITE" id="PS50156"/>
    </source>
</evidence>
<keyword evidence="2 7" id="KW-0812">Transmembrane</keyword>
<dbReference type="Pfam" id="PF02460">
    <property type="entry name" value="Patched"/>
    <property type="match status" value="1"/>
</dbReference>
<gene>
    <name evidence="9" type="ORF">DGYR_LOCUS11190</name>
</gene>
<evidence type="ECO:0000256" key="3">
    <source>
        <dbReference type="ARBA" id="ARBA00022989"/>
    </source>
</evidence>
<feature type="domain" description="SSD" evidence="8">
    <location>
        <begin position="248"/>
        <end position="360"/>
    </location>
</feature>
<feature type="transmembrane region" description="Helical" evidence="7">
    <location>
        <begin position="749"/>
        <end position="767"/>
    </location>
</feature>
<dbReference type="EMBL" id="CAJFCJ010000019">
    <property type="protein sequence ID" value="CAD5123515.1"/>
    <property type="molecule type" value="Genomic_DNA"/>
</dbReference>
<feature type="transmembrane region" description="Helical" evidence="7">
    <location>
        <begin position="329"/>
        <end position="354"/>
    </location>
</feature>
<dbReference type="InterPro" id="IPR004869">
    <property type="entry name" value="MMPL_dom"/>
</dbReference>
<keyword evidence="5" id="KW-0325">Glycoprotein</keyword>
<evidence type="ECO:0000256" key="2">
    <source>
        <dbReference type="ARBA" id="ARBA00022692"/>
    </source>
</evidence>
<dbReference type="PROSITE" id="PS50156">
    <property type="entry name" value="SSD"/>
    <property type="match status" value="1"/>
</dbReference>
<feature type="transmembrane region" description="Helical" evidence="7">
    <location>
        <begin position="877"/>
        <end position="901"/>
    </location>
</feature>
<name>A0A7I8W5S5_9ANNE</name>
<dbReference type="Pfam" id="PF03176">
    <property type="entry name" value="MMPL"/>
    <property type="match status" value="1"/>
</dbReference>
<proteinExistence type="inferred from homology"/>
<feature type="transmembrane region" description="Helical" evidence="7">
    <location>
        <begin position="802"/>
        <end position="824"/>
    </location>
</feature>
<evidence type="ECO:0000256" key="5">
    <source>
        <dbReference type="ARBA" id="ARBA00023180"/>
    </source>
</evidence>
<protein>
    <submittedName>
        <fullName evidence="9">DgyrCDS11855</fullName>
    </submittedName>
</protein>
<dbReference type="InterPro" id="IPR052081">
    <property type="entry name" value="Dispatched_Hh_regulator"/>
</dbReference>
<comment type="similarity">
    <text evidence="6">Belongs to the dispatched family.</text>
</comment>
<keyword evidence="3 7" id="KW-1133">Transmembrane helix</keyword>
<evidence type="ECO:0000313" key="10">
    <source>
        <dbReference type="Proteomes" id="UP000549394"/>
    </source>
</evidence>
<feature type="transmembrane region" description="Helical" evidence="7">
    <location>
        <begin position="303"/>
        <end position="323"/>
    </location>
</feature>
<feature type="transmembrane region" description="Helical" evidence="7">
    <location>
        <begin position="222"/>
        <end position="239"/>
    </location>
</feature>
<dbReference type="GO" id="GO:0022857">
    <property type="term" value="F:transmembrane transporter activity"/>
    <property type="evidence" value="ECO:0007669"/>
    <property type="project" value="TreeGrafter"/>
</dbReference>
<dbReference type="SUPFAM" id="SSF82866">
    <property type="entry name" value="Multidrug efflux transporter AcrB transmembrane domain"/>
    <property type="match status" value="2"/>
</dbReference>
<dbReference type="PANTHER" id="PTHR45951">
    <property type="entry name" value="PROTEIN DISPATCHED-RELATED"/>
    <property type="match status" value="1"/>
</dbReference>
<feature type="transmembrane region" description="Helical" evidence="7">
    <location>
        <begin position="774"/>
        <end position="796"/>
    </location>
</feature>
<dbReference type="InterPro" id="IPR003392">
    <property type="entry name" value="PTHD_SSD"/>
</dbReference>
<dbReference type="AlphaFoldDB" id="A0A7I8W5S5"/>
<feature type="transmembrane region" description="Helical" evidence="7">
    <location>
        <begin position="845"/>
        <end position="865"/>
    </location>
</feature>
<accession>A0A7I8W5S5</accession>
<sequence length="978" mass="112615">MFTSDHIKDICLFEDEYYRNTKYYVTPLCYNVTTRLSYPCKCRGHSIAAYMAAIKKKECLQLTQEDVSEVKELFKYCADYYSSGQLVGDCSNISNRTTCINVPVVCQEGKTALALFQIYHYLVDSDYLKNNSDKLQYIQYIGYSYKPNFTDMRNYYKDNLEVPIDLLDFIGFRKIRLVGLNLGIKHAFFQEIVVRDVLWTGVGFFLVLILIAVYLKSSIMMVATFLDIIFSFVIGYYIYHDILGFKFFPFMNLLSLSTLVAIGADDVFVFCDTWRQEEMLLRNRNISKLPIWKYHAKIIENTVVHATVAILVTSFTTAAAFFTNYISEILAIRCFGIFSGIVVLSNFVLMITFIPPIMVLSKKYGNSCFCRCCDSNSSVNNSPLTSLRENYSLNESNAKDDSANTKKECCQHFPGENGRCSTNHNSIKEVRSQPKYRFSISSWISPNPNLSLSSAKIQALKCKKLFNNFFDNTLFNFISKYPKIFVIVFQILGYLGIFVVFVYPKLDLPETAYVQLFRKSFPMEAYEKDIQFKFNYVRELFEGSKKGFSIHVILGIVPTDNGDHFNPKDRGFLKLDASFNFNDKTVRQSLNEFCKELKAVEFATKDLKYKKCFINKVEEILNLDCNCSHYLNCSNLNRTDCCHRYEYFKELDINYCYAKAMKELYDKNKINEIFGFPYFDDLSKIRAIEFRFQANQTFSLNYRDMKKIIKPIQDSVKTLCIKHLKFLGESCFVTARLDFYDIQKSLQSGTFLAVAVSLAISTGVMLLTSLNVLITLYAMFTVGLSIFATMAILVLFGWKLNVLESTTVAVAVGLSIDFSLHYGVAYRLSNNTNRVDRVHDSFKRVGTAVFMAGVTTFTTGLWMMPSKILAYNQMGEFLMTVMVISWLFSTFFMQSVCYLFGPEGNFLQLPSWFAMLDMCSKKFKSCINYTNSYFIILKKEDSKEFVEHIPNSKKSSTKIIFEDDPDCTEKILAIEDIN</sequence>
<keyword evidence="4 7" id="KW-0472">Membrane</keyword>
<dbReference type="PANTHER" id="PTHR45951:SF3">
    <property type="entry name" value="PROTEIN DISPATCHED"/>
    <property type="match status" value="1"/>
</dbReference>
<feature type="transmembrane region" description="Helical" evidence="7">
    <location>
        <begin position="197"/>
        <end position="215"/>
    </location>
</feature>
<dbReference type="Gene3D" id="1.20.1640.10">
    <property type="entry name" value="Multidrug efflux transporter AcrB transmembrane domain"/>
    <property type="match status" value="2"/>
</dbReference>
<evidence type="ECO:0000256" key="6">
    <source>
        <dbReference type="ARBA" id="ARBA00038046"/>
    </source>
</evidence>
<dbReference type="GO" id="GO:0016020">
    <property type="term" value="C:membrane"/>
    <property type="evidence" value="ECO:0007669"/>
    <property type="project" value="UniProtKB-SubCell"/>
</dbReference>
<evidence type="ECO:0000256" key="7">
    <source>
        <dbReference type="SAM" id="Phobius"/>
    </source>
</evidence>
<evidence type="ECO:0000256" key="4">
    <source>
        <dbReference type="ARBA" id="ARBA00023136"/>
    </source>
</evidence>
<feature type="transmembrane region" description="Helical" evidence="7">
    <location>
        <begin position="484"/>
        <end position="503"/>
    </location>
</feature>
<dbReference type="Proteomes" id="UP000549394">
    <property type="component" value="Unassembled WGS sequence"/>
</dbReference>